<protein>
    <submittedName>
        <fullName evidence="1">Uncharacterized protein</fullName>
    </submittedName>
</protein>
<dbReference type="AlphaFoldDB" id="A8AWH0"/>
<sequence>MSISSSVKRTISGVFRSELAVFDEVSELLDELFEVEVFSTELEALSEDSEVDFPEHAAKVITDKSATLAVTIFFIIVSY</sequence>
<proteinExistence type="predicted"/>
<reference evidence="1 2" key="1">
    <citation type="journal article" date="2007" name="J. Bacteriol.">
        <title>Genome-wide transcriptional changes in Streptococcus gordonii in response to competence signaling peptide.</title>
        <authorList>
            <person name="Vickerman M.M."/>
            <person name="Iobst S."/>
            <person name="Jesionowski A.M."/>
            <person name="Gill S.R."/>
        </authorList>
    </citation>
    <scope>NUCLEOTIDE SEQUENCE [LARGE SCALE GENOMIC DNA]</scope>
    <source>
        <strain evidence="2">Challis / ATCC 35105 / BCRC 15272 / CH1 / DL1 / V288</strain>
    </source>
</reference>
<evidence type="ECO:0000313" key="2">
    <source>
        <dbReference type="Proteomes" id="UP000001131"/>
    </source>
</evidence>
<accession>A8AWH0</accession>
<organism evidence="1 2">
    <name type="scientific">Streptococcus gordonii (strain Challis / ATCC 35105 / BCRC 15272 / CH1 / DL1 / V288)</name>
    <dbReference type="NCBI Taxonomy" id="467705"/>
    <lineage>
        <taxon>Bacteria</taxon>
        <taxon>Bacillati</taxon>
        <taxon>Bacillota</taxon>
        <taxon>Bacilli</taxon>
        <taxon>Lactobacillales</taxon>
        <taxon>Streptococcaceae</taxon>
        <taxon>Streptococcus</taxon>
    </lineage>
</organism>
<evidence type="ECO:0000313" key="1">
    <source>
        <dbReference type="EMBL" id="ABV09352.1"/>
    </source>
</evidence>
<dbReference type="KEGG" id="sgo:SGO_0831"/>
<keyword evidence="2" id="KW-1185">Reference proteome</keyword>
<dbReference type="HOGENOM" id="CLU_2604536_0_0_9"/>
<dbReference type="EMBL" id="CP000725">
    <property type="protein sequence ID" value="ABV09352.1"/>
    <property type="molecule type" value="Genomic_DNA"/>
</dbReference>
<gene>
    <name evidence="1" type="ordered locus">SGO_0831</name>
</gene>
<name>A8AWH0_STRGC</name>
<dbReference type="Proteomes" id="UP000001131">
    <property type="component" value="Chromosome"/>
</dbReference>